<evidence type="ECO:0000313" key="2">
    <source>
        <dbReference type="EMBL" id="VDP33946.1"/>
    </source>
</evidence>
<organism evidence="2">
    <name type="scientific">Heligmosomoides polygyrus</name>
    <name type="common">Parasitic roundworm</name>
    <dbReference type="NCBI Taxonomy" id="6339"/>
    <lineage>
        <taxon>Eukaryota</taxon>
        <taxon>Metazoa</taxon>
        <taxon>Ecdysozoa</taxon>
        <taxon>Nematoda</taxon>
        <taxon>Chromadorea</taxon>
        <taxon>Rhabditida</taxon>
        <taxon>Rhabditina</taxon>
        <taxon>Rhabditomorpha</taxon>
        <taxon>Strongyloidea</taxon>
        <taxon>Heligmosomidae</taxon>
        <taxon>Heligmosomoides</taxon>
    </lineage>
</organism>
<protein>
    <submittedName>
        <fullName evidence="2">Uncharacterized protein</fullName>
    </submittedName>
</protein>
<feature type="region of interest" description="Disordered" evidence="1">
    <location>
        <begin position="52"/>
        <end position="112"/>
    </location>
</feature>
<feature type="region of interest" description="Disordered" evidence="1">
    <location>
        <begin position="1"/>
        <end position="39"/>
    </location>
</feature>
<dbReference type="AlphaFoldDB" id="A0A3P8GT06"/>
<name>A0A3P8GT06_HELPZ</name>
<feature type="compositionally biased region" description="Polar residues" evidence="1">
    <location>
        <begin position="52"/>
        <end position="69"/>
    </location>
</feature>
<accession>A0A3P8GT06</accession>
<reference evidence="2" key="1">
    <citation type="submission" date="2018-11" db="EMBL/GenBank/DDBJ databases">
        <authorList>
            <consortium name="Pathogen Informatics"/>
        </authorList>
    </citation>
    <scope>NUCLEOTIDE SEQUENCE [LARGE SCALE GENOMIC DNA]</scope>
</reference>
<gene>
    <name evidence="2" type="ORF">HPBE_LOCUS22657</name>
</gene>
<dbReference type="EMBL" id="UZAH01034218">
    <property type="protein sequence ID" value="VDP33946.1"/>
    <property type="molecule type" value="Genomic_DNA"/>
</dbReference>
<feature type="compositionally biased region" description="Basic and acidic residues" evidence="1">
    <location>
        <begin position="78"/>
        <end position="89"/>
    </location>
</feature>
<proteinExistence type="predicted"/>
<evidence type="ECO:0000256" key="1">
    <source>
        <dbReference type="SAM" id="MobiDB-lite"/>
    </source>
</evidence>
<feature type="compositionally biased region" description="Polar residues" evidence="1">
    <location>
        <begin position="17"/>
        <end position="33"/>
    </location>
</feature>
<sequence>MRDAPTEVSSVACPPLLTTSSSRGLPEESTSSGHQGGAGMYSAWMRAQITSTATSNHVPRQLPTSSVATRNHRRRHQSIIDRSRARDITEPSPTPKSWKNPAEQRSKRLRAK</sequence>